<organism evidence="2 3">
    <name type="scientific">Streptomyces mangrovisoli</name>
    <dbReference type="NCBI Taxonomy" id="1428628"/>
    <lineage>
        <taxon>Bacteria</taxon>
        <taxon>Bacillati</taxon>
        <taxon>Actinomycetota</taxon>
        <taxon>Actinomycetes</taxon>
        <taxon>Kitasatosporales</taxon>
        <taxon>Streptomycetaceae</taxon>
        <taxon>Streptomyces</taxon>
    </lineage>
</organism>
<proteinExistence type="predicted"/>
<gene>
    <name evidence="2" type="ORF">WN71_008615</name>
</gene>
<protein>
    <submittedName>
        <fullName evidence="2">Uncharacterized protein</fullName>
    </submittedName>
</protein>
<accession>A0A1J4P2N4</accession>
<evidence type="ECO:0000313" key="3">
    <source>
        <dbReference type="Proteomes" id="UP000034196"/>
    </source>
</evidence>
<sequence>MDEDAAGTGDAEPAVDAEFAGAVADEDGAASAAGDAGEAVPMGLAEAVASHAVSGEIGRSLSSSSWTSPAVT</sequence>
<name>A0A1J4P2N4_9ACTN</name>
<dbReference type="Proteomes" id="UP000034196">
    <property type="component" value="Unassembled WGS sequence"/>
</dbReference>
<comment type="caution">
    <text evidence="2">The sequence shown here is derived from an EMBL/GenBank/DDBJ whole genome shotgun (WGS) entry which is preliminary data.</text>
</comment>
<evidence type="ECO:0000256" key="1">
    <source>
        <dbReference type="SAM" id="MobiDB-lite"/>
    </source>
</evidence>
<evidence type="ECO:0000313" key="2">
    <source>
        <dbReference type="EMBL" id="OIJ68466.1"/>
    </source>
</evidence>
<feature type="region of interest" description="Disordered" evidence="1">
    <location>
        <begin position="1"/>
        <end position="36"/>
    </location>
</feature>
<reference evidence="2" key="1">
    <citation type="submission" date="2016-10" db="EMBL/GenBank/DDBJ databases">
        <title>Genome sequence of Streptomyces mangrovisoli MUSC 149.</title>
        <authorList>
            <person name="Lee L.-H."/>
            <person name="Ser H.-L."/>
        </authorList>
    </citation>
    <scope>NUCLEOTIDE SEQUENCE [LARGE SCALE GENOMIC DNA]</scope>
    <source>
        <strain evidence="2">MUSC 149</strain>
    </source>
</reference>
<feature type="compositionally biased region" description="Low complexity" evidence="1">
    <location>
        <begin position="14"/>
        <end position="36"/>
    </location>
</feature>
<keyword evidence="3" id="KW-1185">Reference proteome</keyword>
<dbReference type="EMBL" id="LAVA02000016">
    <property type="protein sequence ID" value="OIJ68466.1"/>
    <property type="molecule type" value="Genomic_DNA"/>
</dbReference>
<dbReference type="AlphaFoldDB" id="A0A1J4P2N4"/>